<keyword evidence="2" id="KW-1185">Reference proteome</keyword>
<dbReference type="Proteomes" id="UP001162029">
    <property type="component" value="Unassembled WGS sequence"/>
</dbReference>
<gene>
    <name evidence="1" type="ORF">PDE001_LOCUS1866</name>
</gene>
<comment type="caution">
    <text evidence="1">The sequence shown here is derived from an EMBL/GenBank/DDBJ whole genome shotgun (WGS) entry which is preliminary data.</text>
</comment>
<proteinExistence type="predicted"/>
<organism evidence="1 2">
    <name type="scientific">Peronospora destructor</name>
    <dbReference type="NCBI Taxonomy" id="86335"/>
    <lineage>
        <taxon>Eukaryota</taxon>
        <taxon>Sar</taxon>
        <taxon>Stramenopiles</taxon>
        <taxon>Oomycota</taxon>
        <taxon>Peronosporomycetes</taxon>
        <taxon>Peronosporales</taxon>
        <taxon>Peronosporaceae</taxon>
        <taxon>Peronospora</taxon>
    </lineage>
</organism>
<accession>A0AAV0TCH2</accession>
<evidence type="ECO:0000313" key="1">
    <source>
        <dbReference type="EMBL" id="CAI5718451.1"/>
    </source>
</evidence>
<dbReference type="EMBL" id="CANTFM010000332">
    <property type="protein sequence ID" value="CAI5718451.1"/>
    <property type="molecule type" value="Genomic_DNA"/>
</dbReference>
<sequence>MQLMSLSIVEHQLLHLNDISASMAVQSYFEKRLVNTNLFPQAMHVEKLQRKLLQCIISFEGCAGSTESSQKSREQTIERALQFLNSKALQAAFPL</sequence>
<reference evidence="1" key="1">
    <citation type="submission" date="2022-12" db="EMBL/GenBank/DDBJ databases">
        <authorList>
            <person name="Webb A."/>
        </authorList>
    </citation>
    <scope>NUCLEOTIDE SEQUENCE</scope>
    <source>
        <strain evidence="1">Pd1</strain>
    </source>
</reference>
<protein>
    <submittedName>
        <fullName evidence="1">Uncharacterized protein</fullName>
    </submittedName>
</protein>
<evidence type="ECO:0000313" key="2">
    <source>
        <dbReference type="Proteomes" id="UP001162029"/>
    </source>
</evidence>
<dbReference type="AlphaFoldDB" id="A0AAV0TCH2"/>
<name>A0AAV0TCH2_9STRA</name>